<comment type="cofactor">
    <cofactor evidence="1 6">
        <name>FAD</name>
        <dbReference type="ChEBI" id="CHEBI:57692"/>
    </cofactor>
</comment>
<organism evidence="9 10">
    <name type="scientific">Clathrus columnatus</name>
    <dbReference type="NCBI Taxonomy" id="1419009"/>
    <lineage>
        <taxon>Eukaryota</taxon>
        <taxon>Fungi</taxon>
        <taxon>Dikarya</taxon>
        <taxon>Basidiomycota</taxon>
        <taxon>Agaricomycotina</taxon>
        <taxon>Agaricomycetes</taxon>
        <taxon>Phallomycetidae</taxon>
        <taxon>Phallales</taxon>
        <taxon>Clathraceae</taxon>
        <taxon>Clathrus</taxon>
    </lineage>
</organism>
<dbReference type="PIRSF" id="PIRSF000137">
    <property type="entry name" value="Alcohol_oxidase"/>
    <property type="match status" value="1"/>
</dbReference>
<evidence type="ECO:0000256" key="3">
    <source>
        <dbReference type="ARBA" id="ARBA00022630"/>
    </source>
</evidence>
<sequence>MSMSTWIPAALSPNILIPCVLTLSVLLLLYSKAKPSRKSLFCNPDLVAERVNDAKKDTHAENVSFEHDIVIAGGGTAGCVLASRLSEDPKLRVLLIEAGVSSQELLMSRMPVGFAQLLNSKHDFSIMTEPQIYADNVKRFWPRAKLLGGCSAINAMMFHAGAPSDYDEWAKTGLDGAAGWSYQALRKYFLKFEKYNPHPLYPGVDLKERGSDGLVNVGYFGYCSQATTKLIKACINLDIPHNPDVNSPSRGTLGVTKRPNLKVVLNSTVTSIIFDESNGKKRAVGVEFAQRDPETSVNTFYRVKVKKEVVLSAGAIHSPHILLLSGVGPKQDLKKHGIPVVHDLPGVGQTLQDHAAVQIRLALKPGHSLQYLGGDGIINQIFGIIALLRWTWFGTGPMTTNTGESAAFVRADNTKLFEPDSYKIEDETSGSDAPDIETLMIPTGFVRHGLDRVVEHPSMTMTAIALRPQSRGIVALKSSNPFDLPLVDPKYLEKSNDLAVLVRGLKLLIKLGNTEPMFSALQKTEHPYLDHDLGKASDAQLEKEVKKRVETLYHPTSTCRMARLEDGGVVDAQLKVYGLENVRVADASIFPRIPAGHTAAPALAVGEKAADIIKQSLASQKNI</sequence>
<dbReference type="Gene3D" id="3.50.50.60">
    <property type="entry name" value="FAD/NAD(P)-binding domain"/>
    <property type="match status" value="2"/>
</dbReference>
<feature type="binding site" evidence="6">
    <location>
        <position position="269"/>
    </location>
    <ligand>
        <name>FAD</name>
        <dbReference type="ChEBI" id="CHEBI:57692"/>
    </ligand>
</feature>
<gene>
    <name evidence="9" type="ORF">Clacol_004011</name>
</gene>
<evidence type="ECO:0000256" key="1">
    <source>
        <dbReference type="ARBA" id="ARBA00001974"/>
    </source>
</evidence>
<dbReference type="SUPFAM" id="SSF54373">
    <property type="entry name" value="FAD-linked reductases, C-terminal domain"/>
    <property type="match status" value="1"/>
</dbReference>
<keyword evidence="7" id="KW-1133">Transmembrane helix</keyword>
<evidence type="ECO:0000313" key="9">
    <source>
        <dbReference type="EMBL" id="GJJ09787.1"/>
    </source>
</evidence>
<accession>A0AAV5A808</accession>
<comment type="caution">
    <text evidence="9">The sequence shown here is derived from an EMBL/GenBank/DDBJ whole genome shotgun (WGS) entry which is preliminary data.</text>
</comment>
<keyword evidence="7" id="KW-0812">Transmembrane</keyword>
<keyword evidence="4 6" id="KW-0274">FAD</keyword>
<feature type="active site" description="Proton acceptor" evidence="5">
    <location>
        <position position="597"/>
    </location>
</feature>
<dbReference type="SUPFAM" id="SSF51905">
    <property type="entry name" value="FAD/NAD(P)-binding domain"/>
    <property type="match status" value="1"/>
</dbReference>
<evidence type="ECO:0000256" key="5">
    <source>
        <dbReference type="PIRSR" id="PIRSR000137-1"/>
    </source>
</evidence>
<evidence type="ECO:0000256" key="6">
    <source>
        <dbReference type="PIRSR" id="PIRSR000137-2"/>
    </source>
</evidence>
<evidence type="ECO:0000256" key="4">
    <source>
        <dbReference type="ARBA" id="ARBA00022827"/>
    </source>
</evidence>
<keyword evidence="7" id="KW-0472">Membrane</keyword>
<dbReference type="GO" id="GO:0016614">
    <property type="term" value="F:oxidoreductase activity, acting on CH-OH group of donors"/>
    <property type="evidence" value="ECO:0007669"/>
    <property type="project" value="InterPro"/>
</dbReference>
<dbReference type="Gene3D" id="3.30.560.10">
    <property type="entry name" value="Glucose Oxidase, domain 3"/>
    <property type="match status" value="2"/>
</dbReference>
<dbReference type="InterPro" id="IPR012132">
    <property type="entry name" value="GMC_OxRdtase"/>
</dbReference>
<dbReference type="InterPro" id="IPR036188">
    <property type="entry name" value="FAD/NAD-bd_sf"/>
</dbReference>
<feature type="active site" description="Proton donor" evidence="5">
    <location>
        <position position="554"/>
    </location>
</feature>
<protein>
    <recommendedName>
        <fullName evidence="8">Glucose-methanol-choline oxidoreductase N-terminal domain-containing protein</fullName>
    </recommendedName>
</protein>
<evidence type="ECO:0000259" key="8">
    <source>
        <dbReference type="PROSITE" id="PS00624"/>
    </source>
</evidence>
<dbReference type="PANTHER" id="PTHR11552:SF147">
    <property type="entry name" value="CHOLINE DEHYDROGENASE, MITOCHONDRIAL"/>
    <property type="match status" value="1"/>
</dbReference>
<dbReference type="Pfam" id="PF00732">
    <property type="entry name" value="GMC_oxred_N"/>
    <property type="match status" value="2"/>
</dbReference>
<proteinExistence type="inferred from homology"/>
<dbReference type="GO" id="GO:0050660">
    <property type="term" value="F:flavin adenine dinucleotide binding"/>
    <property type="evidence" value="ECO:0007669"/>
    <property type="project" value="InterPro"/>
</dbReference>
<evidence type="ECO:0000256" key="7">
    <source>
        <dbReference type="SAM" id="Phobius"/>
    </source>
</evidence>
<dbReference type="InterPro" id="IPR007867">
    <property type="entry name" value="GMC_OxRtase_C"/>
</dbReference>
<name>A0AAV5A808_9AGAM</name>
<dbReference type="Proteomes" id="UP001050691">
    <property type="component" value="Unassembled WGS sequence"/>
</dbReference>
<dbReference type="PANTHER" id="PTHR11552">
    <property type="entry name" value="GLUCOSE-METHANOL-CHOLINE GMC OXIDOREDUCTASE"/>
    <property type="match status" value="1"/>
</dbReference>
<dbReference type="AlphaFoldDB" id="A0AAV5A808"/>
<keyword evidence="10" id="KW-1185">Reference proteome</keyword>
<evidence type="ECO:0000313" key="10">
    <source>
        <dbReference type="Proteomes" id="UP001050691"/>
    </source>
</evidence>
<dbReference type="PROSITE" id="PS00624">
    <property type="entry name" value="GMC_OXRED_2"/>
    <property type="match status" value="1"/>
</dbReference>
<dbReference type="InterPro" id="IPR000172">
    <property type="entry name" value="GMC_OxRdtase_N"/>
</dbReference>
<dbReference type="Pfam" id="PF05199">
    <property type="entry name" value="GMC_oxred_C"/>
    <property type="match status" value="1"/>
</dbReference>
<feature type="domain" description="Glucose-methanol-choline oxidoreductase N-terminal" evidence="8">
    <location>
        <begin position="314"/>
        <end position="328"/>
    </location>
</feature>
<evidence type="ECO:0000256" key="2">
    <source>
        <dbReference type="ARBA" id="ARBA00010790"/>
    </source>
</evidence>
<keyword evidence="3" id="KW-0285">Flavoprotein</keyword>
<comment type="similarity">
    <text evidence="2">Belongs to the GMC oxidoreductase family.</text>
</comment>
<feature type="transmembrane region" description="Helical" evidence="7">
    <location>
        <begin position="6"/>
        <end position="30"/>
    </location>
</feature>
<reference evidence="9" key="1">
    <citation type="submission" date="2021-10" db="EMBL/GenBank/DDBJ databases">
        <title>De novo Genome Assembly of Clathrus columnatus (Basidiomycota, Fungi) Using Illumina and Nanopore Sequence Data.</title>
        <authorList>
            <person name="Ogiso-Tanaka E."/>
            <person name="Itagaki H."/>
            <person name="Hosoya T."/>
            <person name="Hosaka K."/>
        </authorList>
    </citation>
    <scope>NUCLEOTIDE SEQUENCE</scope>
    <source>
        <strain evidence="9">MO-923</strain>
    </source>
</reference>
<dbReference type="EMBL" id="BPWL01000004">
    <property type="protein sequence ID" value="GJJ09787.1"/>
    <property type="molecule type" value="Genomic_DNA"/>
</dbReference>